<dbReference type="Pfam" id="PF00069">
    <property type="entry name" value="Pkinase"/>
    <property type="match status" value="1"/>
</dbReference>
<evidence type="ECO:0000256" key="2">
    <source>
        <dbReference type="ARBA" id="ARBA00022679"/>
    </source>
</evidence>
<comment type="similarity">
    <text evidence="6">Belongs to the protein kinase superfamily. CK1 Ser/Thr protein kinase family.</text>
</comment>
<dbReference type="GO" id="GO:0005524">
    <property type="term" value="F:ATP binding"/>
    <property type="evidence" value="ECO:0007669"/>
    <property type="project" value="UniProtKB-UniRule"/>
</dbReference>
<dbReference type="PROSITE" id="PS50011">
    <property type="entry name" value="PROTEIN_KINASE_DOM"/>
    <property type="match status" value="1"/>
</dbReference>
<feature type="domain" description="Protein kinase" evidence="8">
    <location>
        <begin position="5"/>
        <end position="132"/>
    </location>
</feature>
<dbReference type="FunFam" id="3.30.200.20:FF:000358">
    <property type="entry name" value="Tau tubulin kinase 2b"/>
    <property type="match status" value="1"/>
</dbReference>
<evidence type="ECO:0000256" key="4">
    <source>
        <dbReference type="ARBA" id="ARBA00022777"/>
    </source>
</evidence>
<dbReference type="SUPFAM" id="SSF56112">
    <property type="entry name" value="Protein kinase-like (PK-like)"/>
    <property type="match status" value="1"/>
</dbReference>
<dbReference type="AlphaFoldDB" id="A0A6B2LQN1"/>
<dbReference type="SMART" id="SM00220">
    <property type="entry name" value="S_TKc"/>
    <property type="match status" value="1"/>
</dbReference>
<evidence type="ECO:0000256" key="7">
    <source>
        <dbReference type="PROSITE-ProRule" id="PRU10141"/>
    </source>
</evidence>
<dbReference type="InterPro" id="IPR017441">
    <property type="entry name" value="Protein_kinase_ATP_BS"/>
</dbReference>
<keyword evidence="1" id="KW-0723">Serine/threonine-protein kinase</keyword>
<keyword evidence="3 7" id="KW-0547">Nucleotide-binding</keyword>
<evidence type="ECO:0000256" key="3">
    <source>
        <dbReference type="ARBA" id="ARBA00022741"/>
    </source>
</evidence>
<evidence type="ECO:0000256" key="5">
    <source>
        <dbReference type="ARBA" id="ARBA00022840"/>
    </source>
</evidence>
<dbReference type="PANTHER" id="PTHR11909">
    <property type="entry name" value="CASEIN KINASE-RELATED"/>
    <property type="match status" value="1"/>
</dbReference>
<proteinExistence type="inferred from homology"/>
<evidence type="ECO:0000259" key="8">
    <source>
        <dbReference type="PROSITE" id="PS50011"/>
    </source>
</evidence>
<sequence length="132" mass="15268">MKDQWRLIHKIGEGAYGEIYSAKNTETNEIAAIKLERADSKKQVLKLEVAVLKKLRGSNYVCKLKTWGRHSDWNFMVMELCGENLSELRKYQGGKFDLVTTLQIGIQIITIIEEIHTLGYIHRDIKPVKHEI</sequence>
<reference evidence="9" key="1">
    <citation type="journal article" date="2020" name="J. Eukaryot. Microbiol.">
        <title>De novo Sequencing, Assembly and Annotation of the Transcriptome for the Free-Living Testate Amoeba Arcella intermedia.</title>
        <authorList>
            <person name="Ribeiro G.M."/>
            <person name="Porfirio-Sousa A.L."/>
            <person name="Maurer-Alcala X.X."/>
            <person name="Katz L.A."/>
            <person name="Lahr D.J.G."/>
        </authorList>
    </citation>
    <scope>NUCLEOTIDE SEQUENCE</scope>
</reference>
<evidence type="ECO:0000256" key="1">
    <source>
        <dbReference type="ARBA" id="ARBA00022527"/>
    </source>
</evidence>
<dbReference type="InterPro" id="IPR050235">
    <property type="entry name" value="CK1_Ser-Thr_kinase"/>
</dbReference>
<organism evidence="9">
    <name type="scientific">Arcella intermedia</name>
    <dbReference type="NCBI Taxonomy" id="1963864"/>
    <lineage>
        <taxon>Eukaryota</taxon>
        <taxon>Amoebozoa</taxon>
        <taxon>Tubulinea</taxon>
        <taxon>Elardia</taxon>
        <taxon>Arcellinida</taxon>
        <taxon>Sphaerothecina</taxon>
        <taxon>Arcellidae</taxon>
        <taxon>Arcella</taxon>
    </lineage>
</organism>
<dbReference type="EMBL" id="GIBP01010266">
    <property type="protein sequence ID" value="NDV39235.1"/>
    <property type="molecule type" value="Transcribed_RNA"/>
</dbReference>
<evidence type="ECO:0000313" key="9">
    <source>
        <dbReference type="EMBL" id="NDV39235.1"/>
    </source>
</evidence>
<evidence type="ECO:0000256" key="6">
    <source>
        <dbReference type="ARBA" id="ARBA00061588"/>
    </source>
</evidence>
<dbReference type="Gene3D" id="1.10.510.10">
    <property type="entry name" value="Transferase(Phosphotransferase) domain 1"/>
    <property type="match status" value="1"/>
</dbReference>
<dbReference type="GO" id="GO:0015630">
    <property type="term" value="C:microtubule cytoskeleton"/>
    <property type="evidence" value="ECO:0007669"/>
    <property type="project" value="UniProtKB-ARBA"/>
</dbReference>
<keyword evidence="4" id="KW-0418">Kinase</keyword>
<accession>A0A6B2LQN1</accession>
<keyword evidence="5 7" id="KW-0067">ATP-binding</keyword>
<name>A0A6B2LQN1_9EUKA</name>
<protein>
    <recommendedName>
        <fullName evidence="8">Protein kinase domain-containing protein</fullName>
    </recommendedName>
</protein>
<dbReference type="PROSITE" id="PS00107">
    <property type="entry name" value="PROTEIN_KINASE_ATP"/>
    <property type="match status" value="1"/>
</dbReference>
<keyword evidence="2" id="KW-0808">Transferase</keyword>
<dbReference type="InterPro" id="IPR000719">
    <property type="entry name" value="Prot_kinase_dom"/>
</dbReference>
<dbReference type="GO" id="GO:0004674">
    <property type="term" value="F:protein serine/threonine kinase activity"/>
    <property type="evidence" value="ECO:0007669"/>
    <property type="project" value="UniProtKB-KW"/>
</dbReference>
<dbReference type="InterPro" id="IPR011009">
    <property type="entry name" value="Kinase-like_dom_sf"/>
</dbReference>
<feature type="binding site" evidence="7">
    <location>
        <position position="34"/>
    </location>
    <ligand>
        <name>ATP</name>
        <dbReference type="ChEBI" id="CHEBI:30616"/>
    </ligand>
</feature>